<evidence type="ECO:0000259" key="4">
    <source>
        <dbReference type="PROSITE" id="PS50977"/>
    </source>
</evidence>
<dbReference type="EMBL" id="SMKY01000277">
    <property type="protein sequence ID" value="TDD68023.1"/>
    <property type="molecule type" value="Genomic_DNA"/>
</dbReference>
<dbReference type="Proteomes" id="UP000295578">
    <property type="component" value="Unassembled WGS sequence"/>
</dbReference>
<dbReference type="GO" id="GO:0006355">
    <property type="term" value="P:regulation of DNA-templated transcription"/>
    <property type="evidence" value="ECO:0007669"/>
    <property type="project" value="UniProtKB-ARBA"/>
</dbReference>
<feature type="region of interest" description="Disordered" evidence="3">
    <location>
        <begin position="1"/>
        <end position="31"/>
    </location>
</feature>
<evidence type="ECO:0000256" key="2">
    <source>
        <dbReference type="PROSITE-ProRule" id="PRU00335"/>
    </source>
</evidence>
<dbReference type="GO" id="GO:0003677">
    <property type="term" value="F:DNA binding"/>
    <property type="evidence" value="ECO:0007669"/>
    <property type="project" value="UniProtKB-UniRule"/>
</dbReference>
<dbReference type="AlphaFoldDB" id="A0A4R5A7C1"/>
<comment type="caution">
    <text evidence="5">The sequence shown here is derived from an EMBL/GenBank/DDBJ whole genome shotgun (WGS) entry which is preliminary data.</text>
</comment>
<keyword evidence="1 2" id="KW-0238">DNA-binding</keyword>
<feature type="domain" description="HTH tetR-type" evidence="4">
    <location>
        <begin position="32"/>
        <end position="92"/>
    </location>
</feature>
<dbReference type="PRINTS" id="PR00455">
    <property type="entry name" value="HTHTETR"/>
</dbReference>
<evidence type="ECO:0000256" key="1">
    <source>
        <dbReference type="ARBA" id="ARBA00023125"/>
    </source>
</evidence>
<sequence>MGRASGYHEGVTDATRRSRRSPGPGERKLDAERSRHLLLDAALQEFSAKGYAGARVQDIADRAGVNKQLINYYFGGKEGLYHAIGRRWLEREAEINDPALPLDAVVVRYLRNTLDDTLGTRLDIWRGLTEDDGELPPIEREDLSDLERRQAAGELAGDLDPAAVMLAMMAMVAAPVAMPLAVRRVFGLDPSSPEFQERYAEQLRRIVRHLAGPAAD</sequence>
<name>A0A4R5A7C1_9ACTN</name>
<organism evidence="5 6">
    <name type="scientific">Actinomadura darangshiensis</name>
    <dbReference type="NCBI Taxonomy" id="705336"/>
    <lineage>
        <taxon>Bacteria</taxon>
        <taxon>Bacillati</taxon>
        <taxon>Actinomycetota</taxon>
        <taxon>Actinomycetes</taxon>
        <taxon>Streptosporangiales</taxon>
        <taxon>Thermomonosporaceae</taxon>
        <taxon>Actinomadura</taxon>
    </lineage>
</organism>
<dbReference type="InterPro" id="IPR001647">
    <property type="entry name" value="HTH_TetR"/>
</dbReference>
<dbReference type="InterPro" id="IPR050109">
    <property type="entry name" value="HTH-type_TetR-like_transc_reg"/>
</dbReference>
<dbReference type="Pfam" id="PF00440">
    <property type="entry name" value="TetR_N"/>
    <property type="match status" value="1"/>
</dbReference>
<keyword evidence="6" id="KW-1185">Reference proteome</keyword>
<evidence type="ECO:0000256" key="3">
    <source>
        <dbReference type="SAM" id="MobiDB-lite"/>
    </source>
</evidence>
<dbReference type="Gene3D" id="1.10.357.10">
    <property type="entry name" value="Tetracycline Repressor, domain 2"/>
    <property type="match status" value="1"/>
</dbReference>
<feature type="DNA-binding region" description="H-T-H motif" evidence="2">
    <location>
        <begin position="55"/>
        <end position="74"/>
    </location>
</feature>
<dbReference type="OrthoDB" id="4726108at2"/>
<gene>
    <name evidence="5" type="ORF">E1293_37410</name>
</gene>
<evidence type="ECO:0000313" key="5">
    <source>
        <dbReference type="EMBL" id="TDD68023.1"/>
    </source>
</evidence>
<dbReference type="PANTHER" id="PTHR30328:SF54">
    <property type="entry name" value="HTH-TYPE TRANSCRIPTIONAL REPRESSOR SCO4008"/>
    <property type="match status" value="1"/>
</dbReference>
<dbReference type="SUPFAM" id="SSF46689">
    <property type="entry name" value="Homeodomain-like"/>
    <property type="match status" value="1"/>
</dbReference>
<protein>
    <submittedName>
        <fullName evidence="5">TetR/AcrR family transcriptional regulator</fullName>
    </submittedName>
</protein>
<evidence type="ECO:0000313" key="6">
    <source>
        <dbReference type="Proteomes" id="UP000295578"/>
    </source>
</evidence>
<proteinExistence type="predicted"/>
<reference evidence="5 6" key="1">
    <citation type="submission" date="2019-03" db="EMBL/GenBank/DDBJ databases">
        <title>Draft genome sequences of novel Actinobacteria.</title>
        <authorList>
            <person name="Sahin N."/>
            <person name="Ay H."/>
            <person name="Saygin H."/>
        </authorList>
    </citation>
    <scope>NUCLEOTIDE SEQUENCE [LARGE SCALE GENOMIC DNA]</scope>
    <source>
        <strain evidence="5 6">DSM 45941</strain>
    </source>
</reference>
<dbReference type="InterPro" id="IPR009057">
    <property type="entry name" value="Homeodomain-like_sf"/>
</dbReference>
<dbReference type="PROSITE" id="PS50977">
    <property type="entry name" value="HTH_TETR_2"/>
    <property type="match status" value="1"/>
</dbReference>
<dbReference type="SUPFAM" id="SSF48498">
    <property type="entry name" value="Tetracyclin repressor-like, C-terminal domain"/>
    <property type="match status" value="1"/>
</dbReference>
<dbReference type="InterPro" id="IPR036271">
    <property type="entry name" value="Tet_transcr_reg_TetR-rel_C_sf"/>
</dbReference>
<accession>A0A4R5A7C1</accession>
<dbReference type="PANTHER" id="PTHR30328">
    <property type="entry name" value="TRANSCRIPTIONAL REPRESSOR"/>
    <property type="match status" value="1"/>
</dbReference>